<feature type="domain" description="BioF2-like acetyltransferase" evidence="1">
    <location>
        <begin position="216"/>
        <end position="364"/>
    </location>
</feature>
<accession>A0A2Z2P4J6</accession>
<evidence type="ECO:0000259" key="1">
    <source>
        <dbReference type="Pfam" id="PF13480"/>
    </source>
</evidence>
<dbReference type="InterPro" id="IPR038740">
    <property type="entry name" value="BioF2-like_GNAT_dom"/>
</dbReference>
<dbReference type="Pfam" id="PF13480">
    <property type="entry name" value="Acetyltransf_6"/>
    <property type="match status" value="1"/>
</dbReference>
<protein>
    <recommendedName>
        <fullName evidence="1">BioF2-like acetyltransferase domain-containing protein</fullName>
    </recommendedName>
</protein>
<dbReference type="Proteomes" id="UP000250079">
    <property type="component" value="Chromosome"/>
</dbReference>
<dbReference type="SUPFAM" id="SSF55729">
    <property type="entry name" value="Acyl-CoA N-acyltransferases (Nat)"/>
    <property type="match status" value="1"/>
</dbReference>
<name>A0A2Z2P4J6_9GAMM</name>
<dbReference type="KEGG" id="gai:IMCC3135_27720"/>
<dbReference type="InterPro" id="IPR016181">
    <property type="entry name" value="Acyl_CoA_acyltransferase"/>
</dbReference>
<organism evidence="2 3">
    <name type="scientific">Granulosicoccus antarcticus IMCC3135</name>
    <dbReference type="NCBI Taxonomy" id="1192854"/>
    <lineage>
        <taxon>Bacteria</taxon>
        <taxon>Pseudomonadati</taxon>
        <taxon>Pseudomonadota</taxon>
        <taxon>Gammaproteobacteria</taxon>
        <taxon>Chromatiales</taxon>
        <taxon>Granulosicoccaceae</taxon>
        <taxon>Granulosicoccus</taxon>
    </lineage>
</organism>
<sequence length="409" mass="47238">MQPTVDCLEDSSLNNTHFSSHLHVDRLSVIGIEGLASLDREIVTHIDDFRNLEAEWTALGSRSRSACVFMQWEWHYTWWQIYAGKRDKLHIVTWRRGGELVGLLPMYRQASLIIPGNTCLRFIGTGEKAIDEVATEYGDLLADNRLDSAISTLAAEYLHQFDGWVRVELFCMLEDSLLNIALQAGQHPALLTRSSGLRYRLRLPKDEETYLESLGSSRAKRIRRSQRAVLREGGLELTVVDSVAGFDSAFRELAELNHERQAHMRRKSVFASTRFRQFHQQLCARLHATDAADIIRIHLGSRLLAVLYCFYDGQTCHYYQSGFSRKDSNRFMPLTLAHLMEMQRSRQAGKEFYDFMRGEPPTYKEDFNCETSPMIDVACYRWAWQKAMAVVYRRTRAKAGKLARVLRQR</sequence>
<dbReference type="Gene3D" id="3.40.630.30">
    <property type="match status" value="1"/>
</dbReference>
<dbReference type="AlphaFoldDB" id="A0A2Z2P4J6"/>
<reference evidence="2 3" key="1">
    <citation type="submission" date="2016-12" db="EMBL/GenBank/DDBJ databases">
        <authorList>
            <person name="Song W.-J."/>
            <person name="Kurnit D.M."/>
        </authorList>
    </citation>
    <scope>NUCLEOTIDE SEQUENCE [LARGE SCALE GENOMIC DNA]</scope>
    <source>
        <strain evidence="2 3">IMCC3135</strain>
    </source>
</reference>
<proteinExistence type="predicted"/>
<gene>
    <name evidence="2" type="ORF">IMCC3135_27720</name>
</gene>
<evidence type="ECO:0000313" key="3">
    <source>
        <dbReference type="Proteomes" id="UP000250079"/>
    </source>
</evidence>
<dbReference type="OrthoDB" id="9808976at2"/>
<dbReference type="EMBL" id="CP018632">
    <property type="protein sequence ID" value="ASJ75597.1"/>
    <property type="molecule type" value="Genomic_DNA"/>
</dbReference>
<keyword evidence="3" id="KW-1185">Reference proteome</keyword>
<dbReference type="RefSeq" id="WP_088920495.1">
    <property type="nucleotide sequence ID" value="NZ_CP018632.1"/>
</dbReference>
<evidence type="ECO:0000313" key="2">
    <source>
        <dbReference type="EMBL" id="ASJ75597.1"/>
    </source>
</evidence>